<dbReference type="Proteomes" id="UP001324427">
    <property type="component" value="Unassembled WGS sequence"/>
</dbReference>
<dbReference type="PANTHER" id="PTHR10039:SF5">
    <property type="entry name" value="NACHT DOMAIN-CONTAINING PROTEIN"/>
    <property type="match status" value="1"/>
</dbReference>
<evidence type="ECO:0000259" key="2">
    <source>
        <dbReference type="Pfam" id="PF24883"/>
    </source>
</evidence>
<comment type="caution">
    <text evidence="4">The sequence shown here is derived from an EMBL/GenBank/DDBJ whole genome shotgun (WGS) entry which is preliminary data.</text>
</comment>
<evidence type="ECO:0000259" key="3">
    <source>
        <dbReference type="Pfam" id="PF25053"/>
    </source>
</evidence>
<proteinExistence type="predicted"/>
<sequence length="961" mass="107729">MADPVSALAAAGTVSGLMQIIDFSVKVLFNAAKLMQQDVPREAIPLAQLGKQYATISQQIADSTSMRRPLNPQESNMHDLAEQCETASGELLEMLNNLRIDGNCSKAKRAGKATKVAAQAAWKKKDLEQKQQRVQHLNGLLGTAMLETLRTTQLAFHEELSEQSREDTAAVLRAVKAAVDTVSNEAKRQQKKSARITRSLMFADMVRRRDDITTAYSATYEWAFDPGLTDLGRWLENGTGAFWISGKAGSGKSTLMKFLYKHEKTRRLCQAWAGHDTHVICAESYFWFLGSTLQRSVQGLYQSMLYQIFKGCPELLQELCPERWAAHDHDLDESGPWSLAELEDVLQALAHSTCCTYVADGEKRRRVPVRYVFFIDGLDEYDGNHRELATLIVGLGESPHLKLCVSSRPWNDFTNVFESQGRSLRLEDHTGSDIADYIQGEINKAKNANRERRFTSMKSASETRALVVEVTEKANGVFLWVFLVVRSLCDGFANGDSIAIMRQRVKELPHELVDYFGVMLKRLSGTYKRLTAQALFLAALPHHSEVNLIEAVSFIDLWPLHEQPGYFEDKSFATKYEFRQYTSNELREILLQVTWMVRAWCRDFLHLPAATSVYAECNYDIDLMRGGKIEFLHRTVYDFLMTEDIQTLLRKHTPGHFYEPAFERNIVLARLTTVPVTIDGEACRWYSVTASKLLGTDSVTTTDAGHLDSLSQLDRLGAHYLQHCCPGTCANHPGRSGSDQYYTASLGLANNRLYASATELLRQQDVRFARVCSYPDPKAESSLAKLRPADAMLDVALGIADGVDCPLSALDVDFIREVLEAGANPDASRLEDSNQPGKEQISPWVAFLIRCTGVGKEDADQRTAWEVAKTLLELGADPDVRVHLKPATVSLPVDPSIHQRYSRATLGVSDILRTLRPVDEETEVRALLKKCGSIAWRAQVLARREQRDITSPRDPKPHTTT</sequence>
<keyword evidence="1" id="KW-0677">Repeat</keyword>
<dbReference type="Gene3D" id="3.40.50.300">
    <property type="entry name" value="P-loop containing nucleotide triphosphate hydrolases"/>
    <property type="match status" value="1"/>
</dbReference>
<dbReference type="InterPro" id="IPR056884">
    <property type="entry name" value="NPHP3-like_N"/>
</dbReference>
<keyword evidence="5" id="KW-1185">Reference proteome</keyword>
<accession>A0AAV9JD63</accession>
<feature type="domain" description="DUF7791" evidence="3">
    <location>
        <begin position="531"/>
        <end position="676"/>
    </location>
</feature>
<dbReference type="InterPro" id="IPR056693">
    <property type="entry name" value="DUF7791"/>
</dbReference>
<dbReference type="AlphaFoldDB" id="A0AAV9JD63"/>
<name>A0AAV9JD63_9PEZI</name>
<evidence type="ECO:0000313" key="4">
    <source>
        <dbReference type="EMBL" id="KAK4542870.1"/>
    </source>
</evidence>
<feature type="domain" description="Nephrocystin 3-like N-terminal" evidence="2">
    <location>
        <begin position="230"/>
        <end position="408"/>
    </location>
</feature>
<dbReference type="PANTHER" id="PTHR10039">
    <property type="entry name" value="AMELOGENIN"/>
    <property type="match status" value="1"/>
</dbReference>
<dbReference type="SUPFAM" id="SSF52540">
    <property type="entry name" value="P-loop containing nucleoside triphosphate hydrolases"/>
    <property type="match status" value="1"/>
</dbReference>
<organism evidence="4 5">
    <name type="scientific">Oleoguttula mirabilis</name>
    <dbReference type="NCBI Taxonomy" id="1507867"/>
    <lineage>
        <taxon>Eukaryota</taxon>
        <taxon>Fungi</taxon>
        <taxon>Dikarya</taxon>
        <taxon>Ascomycota</taxon>
        <taxon>Pezizomycotina</taxon>
        <taxon>Dothideomycetes</taxon>
        <taxon>Dothideomycetidae</taxon>
        <taxon>Mycosphaerellales</taxon>
        <taxon>Teratosphaeriaceae</taxon>
        <taxon>Oleoguttula</taxon>
    </lineage>
</organism>
<dbReference type="Pfam" id="PF24883">
    <property type="entry name" value="NPHP3_N"/>
    <property type="match status" value="1"/>
</dbReference>
<dbReference type="Pfam" id="PF25053">
    <property type="entry name" value="DUF7791"/>
    <property type="match status" value="1"/>
</dbReference>
<evidence type="ECO:0008006" key="6">
    <source>
        <dbReference type="Google" id="ProtNLM"/>
    </source>
</evidence>
<dbReference type="EMBL" id="JAVFHQ010000037">
    <property type="protein sequence ID" value="KAK4542870.1"/>
    <property type="molecule type" value="Genomic_DNA"/>
</dbReference>
<dbReference type="InterPro" id="IPR027417">
    <property type="entry name" value="P-loop_NTPase"/>
</dbReference>
<protein>
    <recommendedName>
        <fullName evidence="6">NACHT domain-containing protein</fullName>
    </recommendedName>
</protein>
<evidence type="ECO:0000313" key="5">
    <source>
        <dbReference type="Proteomes" id="UP001324427"/>
    </source>
</evidence>
<gene>
    <name evidence="4" type="ORF">LTR36_006059</name>
</gene>
<evidence type="ECO:0000256" key="1">
    <source>
        <dbReference type="ARBA" id="ARBA00022737"/>
    </source>
</evidence>
<reference evidence="4 5" key="1">
    <citation type="submission" date="2021-11" db="EMBL/GenBank/DDBJ databases">
        <title>Black yeast isolated from Biological Soil Crust.</title>
        <authorList>
            <person name="Kurbessoian T."/>
        </authorList>
    </citation>
    <scope>NUCLEOTIDE SEQUENCE [LARGE SCALE GENOMIC DNA]</scope>
    <source>
        <strain evidence="4 5">CCFEE 5522</strain>
    </source>
</reference>